<dbReference type="PROSITE" id="PS50105">
    <property type="entry name" value="SAM_DOMAIN"/>
    <property type="match status" value="1"/>
</dbReference>
<dbReference type="PANTHER" id="PTHR10627">
    <property type="entry name" value="SCP160"/>
    <property type="match status" value="1"/>
</dbReference>
<dbReference type="CDD" id="cd09487">
    <property type="entry name" value="SAM_superfamily"/>
    <property type="match status" value="1"/>
</dbReference>
<dbReference type="Gene3D" id="1.10.150.50">
    <property type="entry name" value="Transcription Factor, Ets-1"/>
    <property type="match status" value="1"/>
</dbReference>
<gene>
    <name evidence="4" type="ORF">FNV43_RR16711</name>
</gene>
<feature type="compositionally biased region" description="Polar residues" evidence="2">
    <location>
        <begin position="15"/>
        <end position="30"/>
    </location>
</feature>
<name>A0A8K0GZB5_9ROSA</name>
<dbReference type="Pfam" id="PF07647">
    <property type="entry name" value="SAM_2"/>
    <property type="match status" value="1"/>
</dbReference>
<evidence type="ECO:0000313" key="5">
    <source>
        <dbReference type="Proteomes" id="UP000796880"/>
    </source>
</evidence>
<keyword evidence="1" id="KW-0677">Repeat</keyword>
<evidence type="ECO:0000256" key="1">
    <source>
        <dbReference type="ARBA" id="ARBA00022737"/>
    </source>
</evidence>
<evidence type="ECO:0000259" key="3">
    <source>
        <dbReference type="PROSITE" id="PS50105"/>
    </source>
</evidence>
<dbReference type="AlphaFoldDB" id="A0A8K0GZB5"/>
<sequence length="264" mass="29566">MAKTKQKQFVAIPANENNQSNGNIDSSNSDTDMDPRAENSWVMVKKQRVTILVPSLPADDRSPQLNQGPNQLQVMPTKRVNCGSELPKETSPTVPTVDEQKRSMASVPKMGVQLARNSAQSNSTLTKPLRQDVRMEPANPVQVRNSKSHKVLGVYKTSRTVVRTRLVLHGPSDFYDGGMPMNQRLRALNLERRIQRAGGLSRWLANLGLGQFVKIFRRKGLSKFQLVNLTMKKLKDMGAVPVGPRRKLMHALDCVCQPYCFEAF</sequence>
<evidence type="ECO:0000256" key="2">
    <source>
        <dbReference type="SAM" id="MobiDB-lite"/>
    </source>
</evidence>
<feature type="domain" description="SAM" evidence="3">
    <location>
        <begin position="200"/>
        <end position="258"/>
    </location>
</feature>
<dbReference type="OrthoDB" id="271862at2759"/>
<dbReference type="SUPFAM" id="SSF47769">
    <property type="entry name" value="SAM/Pointed domain"/>
    <property type="match status" value="1"/>
</dbReference>
<dbReference type="SMART" id="SM00454">
    <property type="entry name" value="SAM"/>
    <property type="match status" value="1"/>
</dbReference>
<dbReference type="Proteomes" id="UP000796880">
    <property type="component" value="Unassembled WGS sequence"/>
</dbReference>
<proteinExistence type="predicted"/>
<comment type="caution">
    <text evidence="4">The sequence shown here is derived from an EMBL/GenBank/DDBJ whole genome shotgun (WGS) entry which is preliminary data.</text>
</comment>
<organism evidence="4 5">
    <name type="scientific">Rhamnella rubrinervis</name>
    <dbReference type="NCBI Taxonomy" id="2594499"/>
    <lineage>
        <taxon>Eukaryota</taxon>
        <taxon>Viridiplantae</taxon>
        <taxon>Streptophyta</taxon>
        <taxon>Embryophyta</taxon>
        <taxon>Tracheophyta</taxon>
        <taxon>Spermatophyta</taxon>
        <taxon>Magnoliopsida</taxon>
        <taxon>eudicotyledons</taxon>
        <taxon>Gunneridae</taxon>
        <taxon>Pentapetalae</taxon>
        <taxon>rosids</taxon>
        <taxon>fabids</taxon>
        <taxon>Rosales</taxon>
        <taxon>Rhamnaceae</taxon>
        <taxon>rhamnoid group</taxon>
        <taxon>Rhamneae</taxon>
        <taxon>Rhamnella</taxon>
    </lineage>
</organism>
<accession>A0A8K0GZB5</accession>
<dbReference type="InterPro" id="IPR001660">
    <property type="entry name" value="SAM"/>
</dbReference>
<reference evidence="4" key="1">
    <citation type="submission" date="2020-03" db="EMBL/GenBank/DDBJ databases">
        <title>A high-quality chromosome-level genome assembly of a woody plant with both climbing and erect habits, Rhamnella rubrinervis.</title>
        <authorList>
            <person name="Lu Z."/>
            <person name="Yang Y."/>
            <person name="Zhu X."/>
            <person name="Sun Y."/>
        </authorList>
    </citation>
    <scope>NUCLEOTIDE SEQUENCE</scope>
    <source>
        <strain evidence="4">BYM</strain>
        <tissue evidence="4">Leaf</tissue>
    </source>
</reference>
<feature type="region of interest" description="Disordered" evidence="2">
    <location>
        <begin position="1"/>
        <end position="35"/>
    </location>
</feature>
<dbReference type="EMBL" id="VOIH02000007">
    <property type="protein sequence ID" value="KAF3442794.1"/>
    <property type="molecule type" value="Genomic_DNA"/>
</dbReference>
<dbReference type="PANTHER" id="PTHR10627:SF68">
    <property type="entry name" value="F26K24.15 PROTEIN-RELATED"/>
    <property type="match status" value="1"/>
</dbReference>
<dbReference type="InterPro" id="IPR013761">
    <property type="entry name" value="SAM/pointed_sf"/>
</dbReference>
<protein>
    <recommendedName>
        <fullName evidence="3">SAM domain-containing protein</fullName>
    </recommendedName>
</protein>
<evidence type="ECO:0000313" key="4">
    <source>
        <dbReference type="EMBL" id="KAF3442794.1"/>
    </source>
</evidence>
<keyword evidence="5" id="KW-1185">Reference proteome</keyword>